<gene>
    <name evidence="3" type="ORF">C8J55DRAFT_248157</name>
</gene>
<sequence length="508" mass="55597">MASAQNPSSMNTPMAMEPTATMDRFSGSGRTDSTIDDSPFGSTLNTPADEDVREPFEAIGQRLKELQAHRAVNNLEKQYEQMDNLGTCEVLAPEASSQQDSADIDVDSERHDLASISPSQDYPQEEIIQSRVQDEHKPITESLSVVNMSRVAAEENFDESFINRSDISMISDQLLSSFPTVPFSSPEIPNDNAMAVSPVPFSNELSRSLYNIQTQSVRSSPEMTVSSPSIQNSNSPANSSMFFSPDLDQGFSAHSRASSLYNLPNAPITISPSLAIAESECSYYSEMEAVAANSVAQDVTVLDPEKEHKAVDHLTLNSEPEYTFSVLHSLDLSPANLPVIFFKLVCFVPWCALVGGTIFLSPVHIEKVTFSPGVGVGKFRLDYVSPPPRNIHRFAHWTECAIPQLMTFLAAFGIGLWCLAGTGTGLILALTVVAVVLGQMVIAWQDFDFGLGGTGRVGDKSLGEDDRESIWMVIRLYVMAEESTTWFTGRLEAGIFVERGSQMHRHSS</sequence>
<dbReference type="AlphaFoldDB" id="A0A9W8ZTY2"/>
<keyword evidence="2" id="KW-1133">Transmembrane helix</keyword>
<evidence type="ECO:0000256" key="2">
    <source>
        <dbReference type="SAM" id="Phobius"/>
    </source>
</evidence>
<dbReference type="Proteomes" id="UP001150238">
    <property type="component" value="Unassembled WGS sequence"/>
</dbReference>
<reference evidence="3" key="1">
    <citation type="submission" date="2022-08" db="EMBL/GenBank/DDBJ databases">
        <authorList>
            <consortium name="DOE Joint Genome Institute"/>
            <person name="Min B."/>
            <person name="Riley R."/>
            <person name="Sierra-Patev S."/>
            <person name="Naranjo-Ortiz M."/>
            <person name="Looney B."/>
            <person name="Konkel Z."/>
            <person name="Slot J.C."/>
            <person name="Sakamoto Y."/>
            <person name="Steenwyk J.L."/>
            <person name="Rokas A."/>
            <person name="Carro J."/>
            <person name="Camarero S."/>
            <person name="Ferreira P."/>
            <person name="Molpeceres G."/>
            <person name="Ruiz-Duenas F.J."/>
            <person name="Serrano A."/>
            <person name="Henrissat B."/>
            <person name="Drula E."/>
            <person name="Hughes K.W."/>
            <person name="Mata J.L."/>
            <person name="Ishikawa N.K."/>
            <person name="Vargas-Isla R."/>
            <person name="Ushijima S."/>
            <person name="Smith C.A."/>
            <person name="Ahrendt S."/>
            <person name="Andreopoulos W."/>
            <person name="He G."/>
            <person name="Labutti K."/>
            <person name="Lipzen A."/>
            <person name="Ng V."/>
            <person name="Sandor L."/>
            <person name="Barry K."/>
            <person name="Martinez A.T."/>
            <person name="Xiao Y."/>
            <person name="Gibbons J.G."/>
            <person name="Terashima K."/>
            <person name="Hibbett D.S."/>
            <person name="Grigoriev I.V."/>
        </authorList>
    </citation>
    <scope>NUCLEOTIDE SEQUENCE</scope>
    <source>
        <strain evidence="3">Sp2 HRB7682 ss15</strain>
    </source>
</reference>
<dbReference type="EMBL" id="JANVFS010000049">
    <property type="protein sequence ID" value="KAJ4465654.1"/>
    <property type="molecule type" value="Genomic_DNA"/>
</dbReference>
<comment type="caution">
    <text evidence="3">The sequence shown here is derived from an EMBL/GenBank/DDBJ whole genome shotgun (WGS) entry which is preliminary data.</text>
</comment>
<protein>
    <submittedName>
        <fullName evidence="3">Uncharacterized protein</fullName>
    </submittedName>
</protein>
<feature type="transmembrane region" description="Helical" evidence="2">
    <location>
        <begin position="408"/>
        <end position="437"/>
    </location>
</feature>
<reference evidence="3" key="2">
    <citation type="journal article" date="2023" name="Proc. Natl. Acad. Sci. U.S.A.">
        <title>A global phylogenomic analysis of the shiitake genus Lentinula.</title>
        <authorList>
            <person name="Sierra-Patev S."/>
            <person name="Min B."/>
            <person name="Naranjo-Ortiz M."/>
            <person name="Looney B."/>
            <person name="Konkel Z."/>
            <person name="Slot J.C."/>
            <person name="Sakamoto Y."/>
            <person name="Steenwyk J.L."/>
            <person name="Rokas A."/>
            <person name="Carro J."/>
            <person name="Camarero S."/>
            <person name="Ferreira P."/>
            <person name="Molpeceres G."/>
            <person name="Ruiz-Duenas F.J."/>
            <person name="Serrano A."/>
            <person name="Henrissat B."/>
            <person name="Drula E."/>
            <person name="Hughes K.W."/>
            <person name="Mata J.L."/>
            <person name="Ishikawa N.K."/>
            <person name="Vargas-Isla R."/>
            <person name="Ushijima S."/>
            <person name="Smith C.A."/>
            <person name="Donoghue J."/>
            <person name="Ahrendt S."/>
            <person name="Andreopoulos W."/>
            <person name="He G."/>
            <person name="LaButti K."/>
            <person name="Lipzen A."/>
            <person name="Ng V."/>
            <person name="Riley R."/>
            <person name="Sandor L."/>
            <person name="Barry K."/>
            <person name="Martinez A.T."/>
            <person name="Xiao Y."/>
            <person name="Gibbons J.G."/>
            <person name="Terashima K."/>
            <person name="Grigoriev I.V."/>
            <person name="Hibbett D."/>
        </authorList>
    </citation>
    <scope>NUCLEOTIDE SEQUENCE</scope>
    <source>
        <strain evidence="3">Sp2 HRB7682 ss15</strain>
    </source>
</reference>
<keyword evidence="2" id="KW-0472">Membrane</keyword>
<evidence type="ECO:0000256" key="1">
    <source>
        <dbReference type="SAM" id="MobiDB-lite"/>
    </source>
</evidence>
<accession>A0A9W8ZTY2</accession>
<name>A0A9W8ZTY2_9AGAR</name>
<evidence type="ECO:0000313" key="3">
    <source>
        <dbReference type="EMBL" id="KAJ4465654.1"/>
    </source>
</evidence>
<proteinExistence type="predicted"/>
<keyword evidence="2" id="KW-0812">Transmembrane</keyword>
<organism evidence="3 4">
    <name type="scientific">Lentinula lateritia</name>
    <dbReference type="NCBI Taxonomy" id="40482"/>
    <lineage>
        <taxon>Eukaryota</taxon>
        <taxon>Fungi</taxon>
        <taxon>Dikarya</taxon>
        <taxon>Basidiomycota</taxon>
        <taxon>Agaricomycotina</taxon>
        <taxon>Agaricomycetes</taxon>
        <taxon>Agaricomycetidae</taxon>
        <taxon>Agaricales</taxon>
        <taxon>Marasmiineae</taxon>
        <taxon>Omphalotaceae</taxon>
        <taxon>Lentinula</taxon>
    </lineage>
</organism>
<feature type="compositionally biased region" description="Polar residues" evidence="1">
    <location>
        <begin position="1"/>
        <end position="12"/>
    </location>
</feature>
<feature type="region of interest" description="Disordered" evidence="1">
    <location>
        <begin position="1"/>
        <end position="51"/>
    </location>
</feature>
<evidence type="ECO:0000313" key="4">
    <source>
        <dbReference type="Proteomes" id="UP001150238"/>
    </source>
</evidence>